<evidence type="ECO:0000256" key="8">
    <source>
        <dbReference type="ARBA" id="ARBA00045204"/>
    </source>
</evidence>
<keyword evidence="4 9" id="KW-0812">Transmembrane</keyword>
<evidence type="ECO:0000256" key="9">
    <source>
        <dbReference type="SAM" id="Phobius"/>
    </source>
</evidence>
<dbReference type="EMBL" id="VXIT01000019">
    <property type="protein sequence ID" value="KAA6407211.1"/>
    <property type="molecule type" value="Genomic_DNA"/>
</dbReference>
<comment type="subcellular location">
    <subcellularLocation>
        <location evidence="1">Endoplasmic reticulum membrane</location>
        <topology evidence="1">Multi-pass membrane protein</topology>
    </subcellularLocation>
</comment>
<organism evidence="10 11">
    <name type="scientific">Lasallia pustulata</name>
    <dbReference type="NCBI Taxonomy" id="136370"/>
    <lineage>
        <taxon>Eukaryota</taxon>
        <taxon>Fungi</taxon>
        <taxon>Dikarya</taxon>
        <taxon>Ascomycota</taxon>
        <taxon>Pezizomycotina</taxon>
        <taxon>Lecanoromycetes</taxon>
        <taxon>OSLEUM clade</taxon>
        <taxon>Umbilicariomycetidae</taxon>
        <taxon>Umbilicariales</taxon>
        <taxon>Umbilicariaceae</taxon>
        <taxon>Lasallia</taxon>
    </lineage>
</organism>
<protein>
    <recommendedName>
        <fullName evidence="3">Signal peptidase complex subunit 1</fullName>
    </recommendedName>
</protein>
<reference evidence="10 11" key="1">
    <citation type="submission" date="2019-09" db="EMBL/GenBank/DDBJ databases">
        <title>The hologenome of the rock-dwelling lichen Lasallia pustulata.</title>
        <authorList>
            <person name="Greshake Tzovaras B."/>
            <person name="Segers F."/>
            <person name="Bicker A."/>
            <person name="Dal Grande F."/>
            <person name="Otte J."/>
            <person name="Hankeln T."/>
            <person name="Schmitt I."/>
            <person name="Ebersberger I."/>
        </authorList>
    </citation>
    <scope>NUCLEOTIDE SEQUENCE [LARGE SCALE GENOMIC DNA]</scope>
    <source>
        <strain evidence="10">A1-1</strain>
    </source>
</reference>
<sequence>MADELLKKAQGLFEGQIDFEGQRVAELITTILLSFTGLFAFVAGYIQQNIYITLWVGLGGSVMTFLMVVPPWPIYNDAPEKWLPAGSSIAGAGIEVDGKKIN</sequence>
<keyword evidence="5" id="KW-0256">Endoplasmic reticulum</keyword>
<evidence type="ECO:0000256" key="5">
    <source>
        <dbReference type="ARBA" id="ARBA00022824"/>
    </source>
</evidence>
<evidence type="ECO:0000256" key="6">
    <source>
        <dbReference type="ARBA" id="ARBA00022989"/>
    </source>
</evidence>
<evidence type="ECO:0000313" key="11">
    <source>
        <dbReference type="Proteomes" id="UP000324767"/>
    </source>
</evidence>
<dbReference type="PANTHER" id="PTHR13202">
    <property type="entry name" value="MICROSOMAL SIGNAL PEPTIDASE 12 KDA SUBUNIT"/>
    <property type="match status" value="1"/>
</dbReference>
<comment type="function">
    <text evidence="8">Component of the signal peptidase complex (SPC) which catalyzes the cleavage of N-terminal signal sequences from nascent proteins as they are translocated into the lumen of the endoplasmic reticulum. Dispensable for SPC enzymatic activity.</text>
</comment>
<keyword evidence="7 9" id="KW-0472">Membrane</keyword>
<keyword evidence="6 9" id="KW-1133">Transmembrane helix</keyword>
<feature type="transmembrane region" description="Helical" evidence="9">
    <location>
        <begin position="53"/>
        <end position="74"/>
    </location>
</feature>
<dbReference type="GO" id="GO:0006465">
    <property type="term" value="P:signal peptide processing"/>
    <property type="evidence" value="ECO:0007669"/>
    <property type="project" value="InterPro"/>
</dbReference>
<comment type="similarity">
    <text evidence="2">Belongs to the SPCS1 family.</text>
</comment>
<proteinExistence type="inferred from homology"/>
<dbReference type="InterPro" id="IPR009542">
    <property type="entry name" value="Spc1/SPCS1"/>
</dbReference>
<dbReference type="OrthoDB" id="263893at2759"/>
<dbReference type="GO" id="GO:0045047">
    <property type="term" value="P:protein targeting to ER"/>
    <property type="evidence" value="ECO:0007669"/>
    <property type="project" value="TreeGrafter"/>
</dbReference>
<evidence type="ECO:0000256" key="3">
    <source>
        <dbReference type="ARBA" id="ARBA00017059"/>
    </source>
</evidence>
<gene>
    <name evidence="10" type="ORF">FRX48_09013</name>
</gene>
<evidence type="ECO:0000256" key="2">
    <source>
        <dbReference type="ARBA" id="ARBA00005245"/>
    </source>
</evidence>
<dbReference type="Proteomes" id="UP000324767">
    <property type="component" value="Unassembled WGS sequence"/>
</dbReference>
<comment type="caution">
    <text evidence="10">The sequence shown here is derived from an EMBL/GenBank/DDBJ whole genome shotgun (WGS) entry which is preliminary data.</text>
</comment>
<dbReference type="Pfam" id="PF06645">
    <property type="entry name" value="SPC12"/>
    <property type="match status" value="1"/>
</dbReference>
<dbReference type="PANTHER" id="PTHR13202:SF0">
    <property type="entry name" value="SIGNAL PEPTIDASE COMPLEX SUBUNIT 1"/>
    <property type="match status" value="1"/>
</dbReference>
<name>A0A5M8PD50_9LECA</name>
<dbReference type="GO" id="GO:0005787">
    <property type="term" value="C:signal peptidase complex"/>
    <property type="evidence" value="ECO:0007669"/>
    <property type="project" value="InterPro"/>
</dbReference>
<evidence type="ECO:0000313" key="10">
    <source>
        <dbReference type="EMBL" id="KAA6407211.1"/>
    </source>
</evidence>
<evidence type="ECO:0000256" key="1">
    <source>
        <dbReference type="ARBA" id="ARBA00004477"/>
    </source>
</evidence>
<accession>A0A5M8PD50</accession>
<evidence type="ECO:0000256" key="7">
    <source>
        <dbReference type="ARBA" id="ARBA00023136"/>
    </source>
</evidence>
<feature type="transmembrane region" description="Helical" evidence="9">
    <location>
        <begin position="27"/>
        <end position="46"/>
    </location>
</feature>
<evidence type="ECO:0000256" key="4">
    <source>
        <dbReference type="ARBA" id="ARBA00022692"/>
    </source>
</evidence>
<dbReference type="AlphaFoldDB" id="A0A5M8PD50"/>